<keyword evidence="3" id="KW-1185">Reference proteome</keyword>
<dbReference type="PANTHER" id="PTHR46825:SF7">
    <property type="entry name" value="D-ALANYL-D-ALANINE CARBOXYPEPTIDASE"/>
    <property type="match status" value="1"/>
</dbReference>
<dbReference type="GO" id="GO:0016787">
    <property type="term" value="F:hydrolase activity"/>
    <property type="evidence" value="ECO:0007669"/>
    <property type="project" value="UniProtKB-KW"/>
</dbReference>
<dbReference type="PANTHER" id="PTHR46825">
    <property type="entry name" value="D-ALANYL-D-ALANINE-CARBOXYPEPTIDASE/ENDOPEPTIDASE AMPH"/>
    <property type="match status" value="1"/>
</dbReference>
<dbReference type="InterPro" id="IPR012338">
    <property type="entry name" value="Beta-lactam/transpept-like"/>
</dbReference>
<keyword evidence="2" id="KW-0378">Hydrolase</keyword>
<dbReference type="InterPro" id="IPR050491">
    <property type="entry name" value="AmpC-like"/>
</dbReference>
<dbReference type="Pfam" id="PF00144">
    <property type="entry name" value="Beta-lactamase"/>
    <property type="match status" value="1"/>
</dbReference>
<protein>
    <submittedName>
        <fullName evidence="2">Class A beta-lactamase-related serine hydrolase</fullName>
    </submittedName>
</protein>
<evidence type="ECO:0000313" key="3">
    <source>
        <dbReference type="Proteomes" id="UP000294513"/>
    </source>
</evidence>
<dbReference type="Gene3D" id="3.40.710.10">
    <property type="entry name" value="DD-peptidase/beta-lactamase superfamily"/>
    <property type="match status" value="1"/>
</dbReference>
<evidence type="ECO:0000259" key="1">
    <source>
        <dbReference type="Pfam" id="PF00144"/>
    </source>
</evidence>
<accession>A0A4R5C8E6</accession>
<sequence>MRTGGGSHFRAGSNTKTYVATVILQLVAEGRIGLGDSVDKWLPGLVQGNGNDGKKITVRHLLQHTSGLYNYTEDLPFGTEADFQAHRFDHHTPAELVGMALKHRPSFEPGETKPDGDPKWEYCNTGYVLLGMIIKRVTGHEWDREVMRRIVRPLGLTHTGFAPGYDVPRPHAQGYQQFTVGGPFVDATRMDYSWASSAGTLTTTAADHNRFFKALIGGRLLRPAQLAEMQRTVPTDMDGYFTGARYGLGLIWLPLPCSKAGYWGHGGDTPGFMTREGVTPDTRRSVAISVPSQLAGDPGLPLDLAARTAVRNVLCGR</sequence>
<evidence type="ECO:0000313" key="2">
    <source>
        <dbReference type="EMBL" id="TDD96058.1"/>
    </source>
</evidence>
<dbReference type="RefSeq" id="WP_131889312.1">
    <property type="nucleotide sequence ID" value="NZ_SMKU01000008.1"/>
</dbReference>
<dbReference type="EMBL" id="SMKU01000008">
    <property type="protein sequence ID" value="TDD96058.1"/>
    <property type="molecule type" value="Genomic_DNA"/>
</dbReference>
<dbReference type="AlphaFoldDB" id="A0A4R5C8E6"/>
<gene>
    <name evidence="2" type="ORF">E1298_03695</name>
</gene>
<reference evidence="2 3" key="1">
    <citation type="submission" date="2019-03" db="EMBL/GenBank/DDBJ databases">
        <title>Draft genome sequences of novel Actinobacteria.</title>
        <authorList>
            <person name="Sahin N."/>
            <person name="Ay H."/>
            <person name="Saygin H."/>
        </authorList>
    </citation>
    <scope>NUCLEOTIDE SEQUENCE [LARGE SCALE GENOMIC DNA]</scope>
    <source>
        <strain evidence="2 3">H3C3</strain>
    </source>
</reference>
<dbReference type="InterPro" id="IPR001466">
    <property type="entry name" value="Beta-lactam-related"/>
</dbReference>
<name>A0A4R5C8E6_9ACTN</name>
<dbReference type="OrthoDB" id="3499702at2"/>
<organism evidence="2 3">
    <name type="scientific">Actinomadura rubrisoli</name>
    <dbReference type="NCBI Taxonomy" id="2530368"/>
    <lineage>
        <taxon>Bacteria</taxon>
        <taxon>Bacillati</taxon>
        <taxon>Actinomycetota</taxon>
        <taxon>Actinomycetes</taxon>
        <taxon>Streptosporangiales</taxon>
        <taxon>Thermomonosporaceae</taxon>
        <taxon>Actinomadura</taxon>
    </lineage>
</organism>
<proteinExistence type="predicted"/>
<dbReference type="SUPFAM" id="SSF56601">
    <property type="entry name" value="beta-lactamase/transpeptidase-like"/>
    <property type="match status" value="1"/>
</dbReference>
<feature type="domain" description="Beta-lactamase-related" evidence="1">
    <location>
        <begin position="7"/>
        <end position="289"/>
    </location>
</feature>
<dbReference type="Proteomes" id="UP000294513">
    <property type="component" value="Unassembled WGS sequence"/>
</dbReference>
<comment type="caution">
    <text evidence="2">The sequence shown here is derived from an EMBL/GenBank/DDBJ whole genome shotgun (WGS) entry which is preliminary data.</text>
</comment>